<evidence type="ECO:0000259" key="2">
    <source>
        <dbReference type="Pfam" id="PF07859"/>
    </source>
</evidence>
<dbReference type="OrthoDB" id="9794725at2"/>
<evidence type="ECO:0000313" key="3">
    <source>
        <dbReference type="EMBL" id="TNU73022.1"/>
    </source>
</evidence>
<keyword evidence="4" id="KW-1185">Reference proteome</keyword>
<dbReference type="RefSeq" id="WP_139987668.1">
    <property type="nucleotide sequence ID" value="NZ_VENP01000071.1"/>
</dbReference>
<dbReference type="PANTHER" id="PTHR48081:SF6">
    <property type="entry name" value="PEPTIDASE S9 PROLYL OLIGOPEPTIDASE CATALYTIC DOMAIN-CONTAINING PROTEIN"/>
    <property type="match status" value="1"/>
</dbReference>
<dbReference type="PANTHER" id="PTHR48081">
    <property type="entry name" value="AB HYDROLASE SUPERFAMILY PROTEIN C4A8.06C"/>
    <property type="match status" value="1"/>
</dbReference>
<dbReference type="GO" id="GO:0016787">
    <property type="term" value="F:hydrolase activity"/>
    <property type="evidence" value="ECO:0007669"/>
    <property type="project" value="UniProtKB-KW"/>
</dbReference>
<gene>
    <name evidence="3" type="ORF">FH969_13575</name>
</gene>
<organism evidence="3 4">
    <name type="scientific">Miniimonas arenae</name>
    <dbReference type="NCBI Taxonomy" id="676201"/>
    <lineage>
        <taxon>Bacteria</taxon>
        <taxon>Bacillati</taxon>
        <taxon>Actinomycetota</taxon>
        <taxon>Actinomycetes</taxon>
        <taxon>Micrococcales</taxon>
        <taxon>Beutenbergiaceae</taxon>
        <taxon>Miniimonas</taxon>
    </lineage>
</organism>
<accession>A0A5C5BAF6</accession>
<keyword evidence="1 3" id="KW-0378">Hydrolase</keyword>
<dbReference type="SUPFAM" id="SSF53474">
    <property type="entry name" value="alpha/beta-Hydrolases"/>
    <property type="match status" value="1"/>
</dbReference>
<dbReference type="InterPro" id="IPR013094">
    <property type="entry name" value="AB_hydrolase_3"/>
</dbReference>
<dbReference type="AlphaFoldDB" id="A0A5C5BAF6"/>
<sequence>MSTTDFAAPADPTSAPAGVTVYPALQSDPASSAVTTTVVVTTTASAADAPRPAVLVLPGGGYGHYGEHEAEPVARWLAGLGMHAFVLRYPVLTPHPAPLNAARAALAWVRDGEHGLAVDASRVAVIGFSAGGHLAAHLTTDAVRDGVGPARLVLGYPVISLAHETHEGSARNLLGPDASVAERLRHSPDRLVTSAHPPTFVWHTADDGAVPLSHSLRYTAALADADVPVDLHVFAHGRHGIGLARPGVDPSPADPAVVPTDDAVEWTGLCERWFARAGWISGERLG</sequence>
<protein>
    <submittedName>
        <fullName evidence="3">Alpha/beta hydrolase</fullName>
    </submittedName>
</protein>
<name>A0A5C5BAF6_9MICO</name>
<evidence type="ECO:0000256" key="1">
    <source>
        <dbReference type="ARBA" id="ARBA00022801"/>
    </source>
</evidence>
<dbReference type="EMBL" id="VENP01000071">
    <property type="protein sequence ID" value="TNU73022.1"/>
    <property type="molecule type" value="Genomic_DNA"/>
</dbReference>
<dbReference type="InterPro" id="IPR050300">
    <property type="entry name" value="GDXG_lipolytic_enzyme"/>
</dbReference>
<dbReference type="Gene3D" id="3.40.50.1820">
    <property type="entry name" value="alpha/beta hydrolase"/>
    <property type="match status" value="1"/>
</dbReference>
<dbReference type="Pfam" id="PF07859">
    <property type="entry name" value="Abhydrolase_3"/>
    <property type="match status" value="1"/>
</dbReference>
<comment type="caution">
    <text evidence="3">The sequence shown here is derived from an EMBL/GenBank/DDBJ whole genome shotgun (WGS) entry which is preliminary data.</text>
</comment>
<feature type="domain" description="Alpha/beta hydrolase fold-3" evidence="2">
    <location>
        <begin position="80"/>
        <end position="240"/>
    </location>
</feature>
<dbReference type="InterPro" id="IPR029058">
    <property type="entry name" value="AB_hydrolase_fold"/>
</dbReference>
<evidence type="ECO:0000313" key="4">
    <source>
        <dbReference type="Proteomes" id="UP000313849"/>
    </source>
</evidence>
<dbReference type="Proteomes" id="UP000313849">
    <property type="component" value="Unassembled WGS sequence"/>
</dbReference>
<proteinExistence type="predicted"/>
<reference evidence="3 4" key="1">
    <citation type="submission" date="2019-06" db="EMBL/GenBank/DDBJ databases">
        <title>Draft genome sequence of Miniimonas arenae KCTC 19750T isolated from sea sand.</title>
        <authorList>
            <person name="Park S.-J."/>
        </authorList>
    </citation>
    <scope>NUCLEOTIDE SEQUENCE [LARGE SCALE GENOMIC DNA]</scope>
    <source>
        <strain evidence="3 4">KCTC 19750</strain>
    </source>
</reference>